<organism evidence="1 2">
    <name type="scientific">Aquimarina algicola</name>
    <dbReference type="NCBI Taxonomy" id="2589995"/>
    <lineage>
        <taxon>Bacteria</taxon>
        <taxon>Pseudomonadati</taxon>
        <taxon>Bacteroidota</taxon>
        <taxon>Flavobacteriia</taxon>
        <taxon>Flavobacteriales</taxon>
        <taxon>Flavobacteriaceae</taxon>
        <taxon>Aquimarina</taxon>
    </lineage>
</organism>
<proteinExistence type="predicted"/>
<dbReference type="RefSeq" id="WP_140597289.1">
    <property type="nucleotide sequence ID" value="NZ_VFWZ01000009.1"/>
</dbReference>
<evidence type="ECO:0000313" key="2">
    <source>
        <dbReference type="Proteomes" id="UP000315540"/>
    </source>
</evidence>
<dbReference type="EMBL" id="VFWZ01000009">
    <property type="protein sequence ID" value="TPN82358.1"/>
    <property type="molecule type" value="Genomic_DNA"/>
</dbReference>
<accession>A0A504J2Y1</accession>
<keyword evidence="2" id="KW-1185">Reference proteome</keyword>
<comment type="caution">
    <text evidence="1">The sequence shown here is derived from an EMBL/GenBank/DDBJ whole genome shotgun (WGS) entry which is preliminary data.</text>
</comment>
<reference evidence="1 2" key="1">
    <citation type="submission" date="2019-06" db="EMBL/GenBank/DDBJ databases">
        <authorList>
            <person name="Meng X."/>
        </authorList>
    </citation>
    <scope>NUCLEOTIDE SEQUENCE [LARGE SCALE GENOMIC DNA]</scope>
    <source>
        <strain evidence="1 2">M625</strain>
    </source>
</reference>
<dbReference type="AlphaFoldDB" id="A0A504J2Y1"/>
<name>A0A504J2Y1_9FLAO</name>
<sequence>MNNLHMMNKAFLYIFILTIFGCSEGDIIENDLEDITSQLENCANLSDNSFVFFQVDNNKAISVGFTSNTFDITPEIDDISTEEPTIIALGSDGNQLNYREFAQPIVGSEYFCTSVPPSDIVITEELVSNSGNLVVSYEELPSDFSTQRIFRRNVNVFSVTLMGDEIEIRRELIAMGNDIVTASPSINFNGTAAFCPETTTNTFRLYKLNGDRNRILTIDFVSDAFEIEPDFETISADNTIQIEFSNASNTLAYRDLTAPIEEGEENIEASLCGSTFPSSTRVLNGKAEGMLEITYEELDNVNTRRRFRRTFTLKNITIVGDTDDPEITPEDFIIFTQDITEPESEPTP</sequence>
<dbReference type="OrthoDB" id="1417969at2"/>
<evidence type="ECO:0000313" key="1">
    <source>
        <dbReference type="EMBL" id="TPN82358.1"/>
    </source>
</evidence>
<gene>
    <name evidence="1" type="ORF">FHK87_23335</name>
</gene>
<protein>
    <submittedName>
        <fullName evidence="1">Uncharacterized protein</fullName>
    </submittedName>
</protein>
<dbReference type="Proteomes" id="UP000315540">
    <property type="component" value="Unassembled WGS sequence"/>
</dbReference>